<keyword evidence="4" id="KW-0548">Nucleotidyltransferase</keyword>
<keyword evidence="2" id="KW-0328">Glycosyltransferase</keyword>
<dbReference type="PROSITE" id="PS52018">
    <property type="entry name" value="DART"/>
    <property type="match status" value="1"/>
</dbReference>
<sequence length="167" mass="19372">MENLDSIKKHGILPKSELKRRGLKCCENDPSRLDYRLDCISLSVSQINEYLISSFARKYGVTDWAILFVNPEILYRDGSIAYYCYTNAANTEISRYLRDYQTALVLTKSNMFEGMFRENISYKTSKGEERCFDRKGKCSNSTTDVQAEIMYRGLIMPNDILDTKKIH</sequence>
<reference evidence="7" key="1">
    <citation type="submission" date="2019-08" db="EMBL/GenBank/DDBJ databases">
        <authorList>
            <person name="Kucharzyk K."/>
            <person name="Murdoch R.W."/>
            <person name="Higgins S."/>
            <person name="Loffler F."/>
        </authorList>
    </citation>
    <scope>NUCLEOTIDE SEQUENCE</scope>
</reference>
<evidence type="ECO:0000256" key="1">
    <source>
        <dbReference type="ARBA" id="ARBA00022649"/>
    </source>
</evidence>
<evidence type="ECO:0000256" key="2">
    <source>
        <dbReference type="ARBA" id="ARBA00022676"/>
    </source>
</evidence>
<evidence type="ECO:0000256" key="4">
    <source>
        <dbReference type="ARBA" id="ARBA00022695"/>
    </source>
</evidence>
<evidence type="ECO:0000259" key="6">
    <source>
        <dbReference type="PROSITE" id="PS52018"/>
    </source>
</evidence>
<name>A0A645DKW7_9ZZZZ</name>
<evidence type="ECO:0000313" key="7">
    <source>
        <dbReference type="EMBL" id="MPM89925.1"/>
    </source>
</evidence>
<evidence type="ECO:0000256" key="5">
    <source>
        <dbReference type="ARBA" id="ARBA00023125"/>
    </source>
</evidence>
<accession>A0A645DKW7</accession>
<gene>
    <name evidence="7" type="ORF">SDC9_137040</name>
</gene>
<dbReference type="GO" id="GO:0016757">
    <property type="term" value="F:glycosyltransferase activity"/>
    <property type="evidence" value="ECO:0007669"/>
    <property type="project" value="UniProtKB-KW"/>
</dbReference>
<proteinExistence type="predicted"/>
<feature type="domain" description="DarT" evidence="6">
    <location>
        <begin position="1"/>
        <end position="167"/>
    </location>
</feature>
<dbReference type="AlphaFoldDB" id="A0A645DKW7"/>
<dbReference type="GO" id="GO:0003677">
    <property type="term" value="F:DNA binding"/>
    <property type="evidence" value="ECO:0007669"/>
    <property type="project" value="UniProtKB-KW"/>
</dbReference>
<keyword evidence="3" id="KW-0808">Transferase</keyword>
<dbReference type="InterPro" id="IPR029494">
    <property type="entry name" value="DarT"/>
</dbReference>
<evidence type="ECO:0000256" key="3">
    <source>
        <dbReference type="ARBA" id="ARBA00022679"/>
    </source>
</evidence>
<dbReference type="GO" id="GO:0016779">
    <property type="term" value="F:nucleotidyltransferase activity"/>
    <property type="evidence" value="ECO:0007669"/>
    <property type="project" value="UniProtKB-KW"/>
</dbReference>
<dbReference type="EMBL" id="VSSQ01037285">
    <property type="protein sequence ID" value="MPM89925.1"/>
    <property type="molecule type" value="Genomic_DNA"/>
</dbReference>
<keyword evidence="1" id="KW-1277">Toxin-antitoxin system</keyword>
<protein>
    <recommendedName>
        <fullName evidence="6">DarT domain-containing protein</fullName>
    </recommendedName>
</protein>
<keyword evidence="5" id="KW-0238">DNA-binding</keyword>
<comment type="caution">
    <text evidence="7">The sequence shown here is derived from an EMBL/GenBank/DDBJ whole genome shotgun (WGS) entry which is preliminary data.</text>
</comment>
<organism evidence="7">
    <name type="scientific">bioreactor metagenome</name>
    <dbReference type="NCBI Taxonomy" id="1076179"/>
    <lineage>
        <taxon>unclassified sequences</taxon>
        <taxon>metagenomes</taxon>
        <taxon>ecological metagenomes</taxon>
    </lineage>
</organism>